<organism evidence="1 2">
    <name type="scientific">Pseudolactococcus paracarnosus</name>
    <dbReference type="NCBI Taxonomy" id="2749962"/>
    <lineage>
        <taxon>Bacteria</taxon>
        <taxon>Bacillati</taxon>
        <taxon>Bacillota</taxon>
        <taxon>Bacilli</taxon>
        <taxon>Lactobacillales</taxon>
        <taxon>Streptococcaceae</taxon>
        <taxon>Pseudolactococcus</taxon>
    </lineage>
</organism>
<dbReference type="Pfam" id="PF20293">
    <property type="entry name" value="MC6"/>
    <property type="match status" value="1"/>
</dbReference>
<dbReference type="RefSeq" id="WP_243913599.1">
    <property type="nucleotide sequence ID" value="NZ_JAAECY010000047.1"/>
</dbReference>
<sequence length="83" mass="9448">MLLDVNNEPTNTVYYYAAAAYGCLINSDGIDFSSLLEDLSKKLFDRKINTEFFSLGLNFLFLLDKIYIDDRGGLHVNKKTENS</sequence>
<name>A0ABT0AJG4_9LACT</name>
<accession>A0ABT0AJG4</accession>
<dbReference type="EMBL" id="JAAEDA010000002">
    <property type="protein sequence ID" value="MCJ1976691.1"/>
    <property type="molecule type" value="Genomic_DNA"/>
</dbReference>
<evidence type="ECO:0000313" key="2">
    <source>
        <dbReference type="Proteomes" id="UP001522462"/>
    </source>
</evidence>
<proteinExistence type="predicted"/>
<protein>
    <submittedName>
        <fullName evidence="1">Uncharacterized protein</fullName>
    </submittedName>
</protein>
<dbReference type="Proteomes" id="UP001522462">
    <property type="component" value="Unassembled WGS sequence"/>
</dbReference>
<keyword evidence="2" id="KW-1185">Reference proteome</keyword>
<reference evidence="1 2" key="1">
    <citation type="journal article" date="2022" name="Microbiol. Res.">
        <title>Comparative genome analysis, predicted lifestyle and antimicrobial strategies of Lactococcus carnosus and Lactococcus paracarnosus isolated from meat.</title>
        <authorList>
            <person name="Werum V."/>
            <person name="Ehrmann M."/>
            <person name="Vogel R."/>
            <person name="Hilgarth M."/>
        </authorList>
    </citation>
    <scope>NUCLEOTIDE SEQUENCE [LARGE SCALE GENOMIC DNA]</scope>
    <source>
        <strain evidence="1 2">TMW21897</strain>
    </source>
</reference>
<evidence type="ECO:0000313" key="1">
    <source>
        <dbReference type="EMBL" id="MCJ1976691.1"/>
    </source>
</evidence>
<comment type="caution">
    <text evidence="1">The sequence shown here is derived from an EMBL/GenBank/DDBJ whole genome shotgun (WGS) entry which is preliminary data.</text>
</comment>
<dbReference type="InterPro" id="IPR046897">
    <property type="entry name" value="ABC-3C_MC6"/>
</dbReference>
<gene>
    <name evidence="1" type="ORF">GYN19_01785</name>
</gene>